<name>A0A3M8DTY5_9BACL</name>
<organism evidence="1 2">
    <name type="scientific">Brevibacillus fluminis</name>
    <dbReference type="NCBI Taxonomy" id="511487"/>
    <lineage>
        <taxon>Bacteria</taxon>
        <taxon>Bacillati</taxon>
        <taxon>Bacillota</taxon>
        <taxon>Bacilli</taxon>
        <taxon>Bacillales</taxon>
        <taxon>Paenibacillaceae</taxon>
        <taxon>Brevibacillus</taxon>
    </lineage>
</organism>
<accession>A0A3M8DTY5</accession>
<comment type="caution">
    <text evidence="1">The sequence shown here is derived from an EMBL/GenBank/DDBJ whole genome shotgun (WGS) entry which is preliminary data.</text>
</comment>
<evidence type="ECO:0000313" key="2">
    <source>
        <dbReference type="Proteomes" id="UP000271031"/>
    </source>
</evidence>
<protein>
    <submittedName>
        <fullName evidence="1">Uncharacterized protein</fullName>
    </submittedName>
</protein>
<dbReference type="OrthoDB" id="2471604at2"/>
<sequence length="107" mass="12749">MHYYGNETIMSLEQVLRLRPSEIRILEWVRSYEFLENSYGVDEAVPAFLEIKCEEDGVRIRRNRIIDFPDYVCEAEQFFPDVEAALAVFVKWAEEVLQEKNQAEERE</sequence>
<evidence type="ECO:0000313" key="1">
    <source>
        <dbReference type="EMBL" id="RNB91653.1"/>
    </source>
</evidence>
<dbReference type="RefSeq" id="WP_122916316.1">
    <property type="nucleotide sequence ID" value="NZ_RHHQ01000004.1"/>
</dbReference>
<keyword evidence="2" id="KW-1185">Reference proteome</keyword>
<gene>
    <name evidence="1" type="ORF">EDM56_02550</name>
</gene>
<reference evidence="1 2" key="1">
    <citation type="submission" date="2018-10" db="EMBL/GenBank/DDBJ databases">
        <title>Phylogenomics of Brevibacillus.</title>
        <authorList>
            <person name="Dunlap C."/>
        </authorList>
    </citation>
    <scope>NUCLEOTIDE SEQUENCE [LARGE SCALE GENOMIC DNA]</scope>
    <source>
        <strain evidence="1 2">JCM 15716</strain>
    </source>
</reference>
<dbReference type="AlphaFoldDB" id="A0A3M8DTY5"/>
<dbReference type="EMBL" id="RHHQ01000004">
    <property type="protein sequence ID" value="RNB91653.1"/>
    <property type="molecule type" value="Genomic_DNA"/>
</dbReference>
<proteinExistence type="predicted"/>
<dbReference type="Proteomes" id="UP000271031">
    <property type="component" value="Unassembled WGS sequence"/>
</dbReference>